<name>A0A8J3GUR1_9RHOB</name>
<keyword evidence="3" id="KW-1185">Reference proteome</keyword>
<keyword evidence="1" id="KW-0732">Signal</keyword>
<dbReference type="AlphaFoldDB" id="A0A8J3GUR1"/>
<dbReference type="RefSeq" id="WP_189678695.1">
    <property type="nucleotide sequence ID" value="NZ_BNCJ01000001.1"/>
</dbReference>
<reference evidence="2" key="2">
    <citation type="submission" date="2020-09" db="EMBL/GenBank/DDBJ databases">
        <authorList>
            <person name="Sun Q."/>
            <person name="Kim S."/>
        </authorList>
    </citation>
    <scope>NUCLEOTIDE SEQUENCE</scope>
    <source>
        <strain evidence="2">KCTC 42650</strain>
    </source>
</reference>
<evidence type="ECO:0000313" key="3">
    <source>
        <dbReference type="Proteomes" id="UP000626220"/>
    </source>
</evidence>
<gene>
    <name evidence="2" type="ORF">GCM10017056_07610</name>
</gene>
<dbReference type="Proteomes" id="UP000626220">
    <property type="component" value="Unassembled WGS sequence"/>
</dbReference>
<evidence type="ECO:0000313" key="2">
    <source>
        <dbReference type="EMBL" id="GHF38136.1"/>
    </source>
</evidence>
<feature type="chain" id="PRO_5035240557" evidence="1">
    <location>
        <begin position="19"/>
        <end position="398"/>
    </location>
</feature>
<reference evidence="2" key="1">
    <citation type="journal article" date="2014" name="Int. J. Syst. Evol. Microbiol.">
        <title>Complete genome sequence of Corynebacterium casei LMG S-19264T (=DSM 44701T), isolated from a smear-ripened cheese.</title>
        <authorList>
            <consortium name="US DOE Joint Genome Institute (JGI-PGF)"/>
            <person name="Walter F."/>
            <person name="Albersmeier A."/>
            <person name="Kalinowski J."/>
            <person name="Ruckert C."/>
        </authorList>
    </citation>
    <scope>NUCLEOTIDE SEQUENCE</scope>
    <source>
        <strain evidence="2">KCTC 42650</strain>
    </source>
</reference>
<proteinExistence type="predicted"/>
<feature type="signal peptide" evidence="1">
    <location>
        <begin position="1"/>
        <end position="18"/>
    </location>
</feature>
<organism evidence="2 3">
    <name type="scientific">Seohaeicola zhoushanensis</name>
    <dbReference type="NCBI Taxonomy" id="1569283"/>
    <lineage>
        <taxon>Bacteria</taxon>
        <taxon>Pseudomonadati</taxon>
        <taxon>Pseudomonadota</taxon>
        <taxon>Alphaproteobacteria</taxon>
        <taxon>Rhodobacterales</taxon>
        <taxon>Roseobacteraceae</taxon>
        <taxon>Seohaeicola</taxon>
    </lineage>
</organism>
<accession>A0A8J3GUR1</accession>
<comment type="caution">
    <text evidence="2">The sequence shown here is derived from an EMBL/GenBank/DDBJ whole genome shotgun (WGS) entry which is preliminary data.</text>
</comment>
<protein>
    <submittedName>
        <fullName evidence="2">Uncharacterized protein</fullName>
    </submittedName>
</protein>
<sequence length="398" mass="43523">MTRLLCVIALLVPGWAAAQEDVSARIAAQGLSAVEGELAALPAPTPTERFALGGVRFLRAIEATLQLRWRMGMSGRTMDLPVLRLPVAENPNPEPFDPKFVEVMATDLLARMAEAEAPLDGIADADEVALRVNLADLWFDVNMNGARDKGEGVIEIAAGTVLPRRFRSSGETVPPTIRFDTADAAWLQAYTHMLSAIAELVLAYPPSQAIAEVGAATAAMNEVAGDAPPTNALAFMFEDEVDAAAALLLALRQQPDPAHTRAAREHALATIRFNRQFWARLDAETDNDAEWIPNARQTSALGVALPEQVAKAWQAILADAEDMLEGRKLIPYWRLKSGAGLNLKKLLEEPIPVDLIGWAQGKDLLPYAERGERLSPFNWREFTRMMRGESMLYVLLLN</sequence>
<dbReference type="EMBL" id="BNCJ01000001">
    <property type="protein sequence ID" value="GHF38136.1"/>
    <property type="molecule type" value="Genomic_DNA"/>
</dbReference>
<evidence type="ECO:0000256" key="1">
    <source>
        <dbReference type="SAM" id="SignalP"/>
    </source>
</evidence>